<gene>
    <name evidence="2" type="ORF">ACFQ1E_01505</name>
</gene>
<reference evidence="3" key="1">
    <citation type="journal article" date="2019" name="Int. J. Syst. Evol. Microbiol.">
        <title>The Global Catalogue of Microorganisms (GCM) 10K type strain sequencing project: providing services to taxonomists for standard genome sequencing and annotation.</title>
        <authorList>
            <consortium name="The Broad Institute Genomics Platform"/>
            <consortium name="The Broad Institute Genome Sequencing Center for Infectious Disease"/>
            <person name="Wu L."/>
            <person name="Ma J."/>
        </authorList>
    </citation>
    <scope>NUCLEOTIDE SEQUENCE [LARGE SCALE GENOMIC DNA]</scope>
    <source>
        <strain evidence="3">CCUG 62982</strain>
    </source>
</reference>
<sequence>MKDKLVTLIGGGGFLGRYVAQALLRQGVRVRIAQRRPREAWFLKPQGGLGQTQFVLVDVTLPETVARAVEGSDAVVNLAGTLHAADYHAIHVKGAQTVAQAASRAGASAFVHVSALGADAASPSGYGKSKAAGERAVLEAFKKAVILRPSYLFGREDRLVNRFAAMIASWGVVPVLAPEAKAQPLWVADAADAVTAALGDPGAHGGKTYSLGGPDVLTMAGLNRWIAREIGRDPLFLDLPDAIGALVAAMPGSPLSGDQWKMLKRDNIVPAGAPGMAALGLSPVPLASVAPSWLVQYRRHGRFGQLGSAA</sequence>
<dbReference type="RefSeq" id="WP_264942722.1">
    <property type="nucleotide sequence ID" value="NZ_JAPDRA010000001.1"/>
</dbReference>
<proteinExistence type="predicted"/>
<dbReference type="Proteomes" id="UP001596977">
    <property type="component" value="Unassembled WGS sequence"/>
</dbReference>
<evidence type="ECO:0000313" key="3">
    <source>
        <dbReference type="Proteomes" id="UP001596977"/>
    </source>
</evidence>
<comment type="caution">
    <text evidence="2">The sequence shown here is derived from an EMBL/GenBank/DDBJ whole genome shotgun (WGS) entry which is preliminary data.</text>
</comment>
<dbReference type="InterPro" id="IPR051207">
    <property type="entry name" value="ComplexI_NDUFA9_subunit"/>
</dbReference>
<dbReference type="EMBL" id="JBHTJG010000001">
    <property type="protein sequence ID" value="MFD0945008.1"/>
    <property type="molecule type" value="Genomic_DNA"/>
</dbReference>
<dbReference type="InterPro" id="IPR001509">
    <property type="entry name" value="Epimerase_deHydtase"/>
</dbReference>
<dbReference type="PANTHER" id="PTHR12126">
    <property type="entry name" value="NADH-UBIQUINONE OXIDOREDUCTASE 39 KDA SUBUNIT-RELATED"/>
    <property type="match status" value="1"/>
</dbReference>
<feature type="domain" description="NAD-dependent epimerase/dehydratase" evidence="1">
    <location>
        <begin position="7"/>
        <end position="212"/>
    </location>
</feature>
<keyword evidence="3" id="KW-1185">Reference proteome</keyword>
<dbReference type="Pfam" id="PF01370">
    <property type="entry name" value="Epimerase"/>
    <property type="match status" value="1"/>
</dbReference>
<dbReference type="Gene3D" id="3.40.50.720">
    <property type="entry name" value="NAD(P)-binding Rossmann-like Domain"/>
    <property type="match status" value="1"/>
</dbReference>
<dbReference type="SUPFAM" id="SSF51735">
    <property type="entry name" value="NAD(P)-binding Rossmann-fold domains"/>
    <property type="match status" value="1"/>
</dbReference>
<protein>
    <submittedName>
        <fullName evidence="2">Complex I NDUFA9 subunit family protein</fullName>
    </submittedName>
</protein>
<dbReference type="PANTHER" id="PTHR12126:SF11">
    <property type="entry name" value="NADH DEHYDROGENASE [UBIQUINONE] 1 ALPHA SUBCOMPLEX SUBUNIT 9, MITOCHONDRIAL"/>
    <property type="match status" value="1"/>
</dbReference>
<accession>A0ABW3H0N1</accession>
<evidence type="ECO:0000313" key="2">
    <source>
        <dbReference type="EMBL" id="MFD0945008.1"/>
    </source>
</evidence>
<dbReference type="InterPro" id="IPR036291">
    <property type="entry name" value="NAD(P)-bd_dom_sf"/>
</dbReference>
<name>A0ABW3H0N1_9SPHN</name>
<dbReference type="CDD" id="cd05271">
    <property type="entry name" value="NDUFA9_like_SDR_a"/>
    <property type="match status" value="1"/>
</dbReference>
<organism evidence="2 3">
    <name type="scientific">Sphingomonas canadensis</name>
    <dbReference type="NCBI Taxonomy" id="1219257"/>
    <lineage>
        <taxon>Bacteria</taxon>
        <taxon>Pseudomonadati</taxon>
        <taxon>Pseudomonadota</taxon>
        <taxon>Alphaproteobacteria</taxon>
        <taxon>Sphingomonadales</taxon>
        <taxon>Sphingomonadaceae</taxon>
        <taxon>Sphingomonas</taxon>
    </lineage>
</organism>
<evidence type="ECO:0000259" key="1">
    <source>
        <dbReference type="Pfam" id="PF01370"/>
    </source>
</evidence>